<dbReference type="AlphaFoldDB" id="A0A1F8E7T3"/>
<dbReference type="EMBL" id="MGIZ01000064">
    <property type="protein sequence ID" value="OGM96883.1"/>
    <property type="molecule type" value="Genomic_DNA"/>
</dbReference>
<keyword evidence="1" id="KW-0812">Transmembrane</keyword>
<accession>A0A1F8E7T3</accession>
<evidence type="ECO:0000313" key="2">
    <source>
        <dbReference type="EMBL" id="OGM96883.1"/>
    </source>
</evidence>
<feature type="transmembrane region" description="Helical" evidence="1">
    <location>
        <begin position="27"/>
        <end position="49"/>
    </location>
</feature>
<feature type="transmembrane region" description="Helical" evidence="1">
    <location>
        <begin position="55"/>
        <end position="72"/>
    </location>
</feature>
<feature type="transmembrane region" description="Helical" evidence="1">
    <location>
        <begin position="84"/>
        <end position="102"/>
    </location>
</feature>
<comment type="caution">
    <text evidence="2">The sequence shown here is derived from an EMBL/GenBank/DDBJ whole genome shotgun (WGS) entry which is preliminary data.</text>
</comment>
<organism evidence="2 3">
    <name type="scientific">Candidatus Yanofskybacteria bacterium RIFCSPHIGHO2_01_FULL_39_8b</name>
    <dbReference type="NCBI Taxonomy" id="1802659"/>
    <lineage>
        <taxon>Bacteria</taxon>
        <taxon>Candidatus Yanofskyibacteriota</taxon>
    </lineage>
</organism>
<reference evidence="2 3" key="1">
    <citation type="journal article" date="2016" name="Nat. Commun.">
        <title>Thousands of microbial genomes shed light on interconnected biogeochemical processes in an aquifer system.</title>
        <authorList>
            <person name="Anantharaman K."/>
            <person name="Brown C.T."/>
            <person name="Hug L.A."/>
            <person name="Sharon I."/>
            <person name="Castelle C.J."/>
            <person name="Probst A.J."/>
            <person name="Thomas B.C."/>
            <person name="Singh A."/>
            <person name="Wilkins M.J."/>
            <person name="Karaoz U."/>
            <person name="Brodie E.L."/>
            <person name="Williams K.H."/>
            <person name="Hubbard S.S."/>
            <person name="Banfield J.F."/>
        </authorList>
    </citation>
    <scope>NUCLEOTIDE SEQUENCE [LARGE SCALE GENOMIC DNA]</scope>
</reference>
<keyword evidence="1" id="KW-0472">Membrane</keyword>
<name>A0A1F8E7T3_9BACT</name>
<dbReference type="Proteomes" id="UP000177594">
    <property type="component" value="Unassembled WGS sequence"/>
</dbReference>
<sequence length="151" mass="16999">MIIIATISIFLIASIIMFLRNRQILKICPICAGVTGTWIWILVGIWTGLLEADSWRLVAAIAMGGSVVGIAYQLEKKVRAEKSIAWKILFIPTGFALTYNLIYFSWIYAALLLIVISFLLFIFLGRPVFNGRHANKDGRVVDIEEEMKNCC</sequence>
<evidence type="ECO:0000313" key="3">
    <source>
        <dbReference type="Proteomes" id="UP000177594"/>
    </source>
</evidence>
<protein>
    <submittedName>
        <fullName evidence="2">Uncharacterized protein</fullName>
    </submittedName>
</protein>
<keyword evidence="1" id="KW-1133">Transmembrane helix</keyword>
<evidence type="ECO:0000256" key="1">
    <source>
        <dbReference type="SAM" id="Phobius"/>
    </source>
</evidence>
<gene>
    <name evidence="2" type="ORF">A2817_01090</name>
</gene>
<proteinExistence type="predicted"/>
<feature type="transmembrane region" description="Helical" evidence="1">
    <location>
        <begin position="108"/>
        <end position="129"/>
    </location>
</feature>